<name>A0A448XFG5_9PLAT</name>
<gene>
    <name evidence="1" type="ORF">PXEA_LOCUS28873</name>
</gene>
<dbReference type="EMBL" id="CAAALY010249841">
    <property type="protein sequence ID" value="VEL35433.1"/>
    <property type="molecule type" value="Genomic_DNA"/>
</dbReference>
<protein>
    <submittedName>
        <fullName evidence="1">Uncharacterized protein</fullName>
    </submittedName>
</protein>
<sequence length="167" mass="18916">MWPSGTHFFCPRNGLIEIGLWSMRSVQGKVEANRRLEREKGRMLATRRQLNIDTCPHGLKRRLPAFPRLDNSARAIASDSISRLSGKYRKICLVSLLFQLVDGSSAEARRFFPFSFRKQSLFGPSSAKIVKHIQARQTGSDCSKALALLDLSSVHGIGRQFEWNQKL</sequence>
<accession>A0A448XFG5</accession>
<proteinExistence type="predicted"/>
<reference evidence="1" key="1">
    <citation type="submission" date="2018-11" db="EMBL/GenBank/DDBJ databases">
        <authorList>
            <consortium name="Pathogen Informatics"/>
        </authorList>
    </citation>
    <scope>NUCLEOTIDE SEQUENCE</scope>
</reference>
<dbReference type="Proteomes" id="UP000784294">
    <property type="component" value="Unassembled WGS sequence"/>
</dbReference>
<evidence type="ECO:0000313" key="2">
    <source>
        <dbReference type="Proteomes" id="UP000784294"/>
    </source>
</evidence>
<dbReference type="AlphaFoldDB" id="A0A448XFG5"/>
<evidence type="ECO:0000313" key="1">
    <source>
        <dbReference type="EMBL" id="VEL35433.1"/>
    </source>
</evidence>
<organism evidence="1 2">
    <name type="scientific">Protopolystoma xenopodis</name>
    <dbReference type="NCBI Taxonomy" id="117903"/>
    <lineage>
        <taxon>Eukaryota</taxon>
        <taxon>Metazoa</taxon>
        <taxon>Spiralia</taxon>
        <taxon>Lophotrochozoa</taxon>
        <taxon>Platyhelminthes</taxon>
        <taxon>Monogenea</taxon>
        <taxon>Polyopisthocotylea</taxon>
        <taxon>Polystomatidea</taxon>
        <taxon>Polystomatidae</taxon>
        <taxon>Protopolystoma</taxon>
    </lineage>
</organism>
<comment type="caution">
    <text evidence="1">The sequence shown here is derived from an EMBL/GenBank/DDBJ whole genome shotgun (WGS) entry which is preliminary data.</text>
</comment>
<keyword evidence="2" id="KW-1185">Reference proteome</keyword>